<dbReference type="PRINTS" id="PR00502">
    <property type="entry name" value="NUDIXFAMILY"/>
</dbReference>
<dbReference type="InterPro" id="IPR020476">
    <property type="entry name" value="Nudix_hydrolase"/>
</dbReference>
<evidence type="ECO:0000256" key="2">
    <source>
        <dbReference type="ARBA" id="ARBA00005582"/>
    </source>
</evidence>
<keyword evidence="8" id="KW-1185">Reference proteome</keyword>
<keyword evidence="3 5" id="KW-0378">Hydrolase</keyword>
<dbReference type="Pfam" id="PF00293">
    <property type="entry name" value="NUDIX"/>
    <property type="match status" value="1"/>
</dbReference>
<comment type="caution">
    <text evidence="7">The sequence shown here is derived from an EMBL/GenBank/DDBJ whole genome shotgun (WGS) entry which is preliminary data.</text>
</comment>
<gene>
    <name evidence="7" type="ORF">EBM89_04155</name>
</gene>
<evidence type="ECO:0000256" key="5">
    <source>
        <dbReference type="RuleBase" id="RU003476"/>
    </source>
</evidence>
<comment type="cofactor">
    <cofactor evidence="1">
        <name>Mg(2+)</name>
        <dbReference type="ChEBI" id="CHEBI:18420"/>
    </cofactor>
</comment>
<dbReference type="SUPFAM" id="SSF55811">
    <property type="entry name" value="Nudix"/>
    <property type="match status" value="1"/>
</dbReference>
<evidence type="ECO:0000259" key="6">
    <source>
        <dbReference type="PROSITE" id="PS51462"/>
    </source>
</evidence>
<evidence type="ECO:0000313" key="7">
    <source>
        <dbReference type="EMBL" id="RMI13533.1"/>
    </source>
</evidence>
<sequence>MGGPSPSVPGSPSDAAAGVLGDGWVLGDDGLRYRRAARVLLLDADDRLLLVRGHDVDQPERSWWFTVGGGIDPGESAPDAALREVREETGLVLDPGALVGPVLTRTGIFDFYAQRCRQDEEFFLARVDHALDTDAVDRVGWTALEQDVLDELRWWDLAELDVEGETREVFPEGLADLVRGLLTGWDGVVRHLGDQVDDAGVTGE</sequence>
<organism evidence="7 8">
    <name type="scientific">Cellulomonas triticagri</name>
    <dbReference type="NCBI Taxonomy" id="2483352"/>
    <lineage>
        <taxon>Bacteria</taxon>
        <taxon>Bacillati</taxon>
        <taxon>Actinomycetota</taxon>
        <taxon>Actinomycetes</taxon>
        <taxon>Micrococcales</taxon>
        <taxon>Cellulomonadaceae</taxon>
        <taxon>Cellulomonas</taxon>
    </lineage>
</organism>
<keyword evidence="4" id="KW-0460">Magnesium</keyword>
<dbReference type="Proteomes" id="UP000269289">
    <property type="component" value="Unassembled WGS sequence"/>
</dbReference>
<accession>A0A3M2JPF2</accession>
<protein>
    <submittedName>
        <fullName evidence="7">NUDIX domain-containing protein</fullName>
    </submittedName>
</protein>
<evidence type="ECO:0000256" key="4">
    <source>
        <dbReference type="ARBA" id="ARBA00022842"/>
    </source>
</evidence>
<dbReference type="InterPro" id="IPR020084">
    <property type="entry name" value="NUDIX_hydrolase_CS"/>
</dbReference>
<evidence type="ECO:0000256" key="3">
    <source>
        <dbReference type="ARBA" id="ARBA00022801"/>
    </source>
</evidence>
<evidence type="ECO:0000256" key="1">
    <source>
        <dbReference type="ARBA" id="ARBA00001946"/>
    </source>
</evidence>
<dbReference type="EMBL" id="RFFI01000014">
    <property type="protein sequence ID" value="RMI13533.1"/>
    <property type="molecule type" value="Genomic_DNA"/>
</dbReference>
<dbReference type="PROSITE" id="PS51462">
    <property type="entry name" value="NUDIX"/>
    <property type="match status" value="1"/>
</dbReference>
<reference evidence="7 8" key="1">
    <citation type="submission" date="2018-10" db="EMBL/GenBank/DDBJ databases">
        <title>Isolation, diversity and antifungal activity of actinobacteria from wheat.</title>
        <authorList>
            <person name="Han C."/>
        </authorList>
    </citation>
    <scope>NUCLEOTIDE SEQUENCE [LARGE SCALE GENOMIC DNA]</scope>
    <source>
        <strain evidence="7 8">NEAU-YY56</strain>
    </source>
</reference>
<name>A0A3M2JPF2_9CELL</name>
<proteinExistence type="inferred from homology"/>
<dbReference type="PANTHER" id="PTHR43046:SF12">
    <property type="entry name" value="GDP-MANNOSE MANNOSYL HYDROLASE"/>
    <property type="match status" value="1"/>
</dbReference>
<feature type="domain" description="Nudix hydrolase" evidence="6">
    <location>
        <begin position="32"/>
        <end position="182"/>
    </location>
</feature>
<dbReference type="CDD" id="cd04685">
    <property type="entry name" value="NUDIX_Hydrolase"/>
    <property type="match status" value="1"/>
</dbReference>
<evidence type="ECO:0000313" key="8">
    <source>
        <dbReference type="Proteomes" id="UP000269289"/>
    </source>
</evidence>
<dbReference type="InterPro" id="IPR015797">
    <property type="entry name" value="NUDIX_hydrolase-like_dom_sf"/>
</dbReference>
<dbReference type="Gene3D" id="3.90.79.10">
    <property type="entry name" value="Nucleoside Triphosphate Pyrophosphohydrolase"/>
    <property type="match status" value="1"/>
</dbReference>
<dbReference type="OrthoDB" id="9804442at2"/>
<comment type="similarity">
    <text evidence="2 5">Belongs to the Nudix hydrolase family.</text>
</comment>
<dbReference type="GO" id="GO:0016787">
    <property type="term" value="F:hydrolase activity"/>
    <property type="evidence" value="ECO:0007669"/>
    <property type="project" value="UniProtKB-KW"/>
</dbReference>
<dbReference type="PROSITE" id="PS00893">
    <property type="entry name" value="NUDIX_BOX"/>
    <property type="match status" value="1"/>
</dbReference>
<dbReference type="InterPro" id="IPR000086">
    <property type="entry name" value="NUDIX_hydrolase_dom"/>
</dbReference>
<dbReference type="AlphaFoldDB" id="A0A3M2JPF2"/>
<dbReference type="PANTHER" id="PTHR43046">
    <property type="entry name" value="GDP-MANNOSE MANNOSYL HYDROLASE"/>
    <property type="match status" value="1"/>
</dbReference>